<keyword evidence="3" id="KW-1185">Reference proteome</keyword>
<sequence>MTRSNPAPLLPRDEDINRTLRLLARERELVEARRRGEERGQQFGPSASGEEVEEVEVEPVVGVEMAGNQRQEGVAQARNLKDEAAEEEA</sequence>
<organism evidence="2 3">
    <name type="scientific">Linum trigynum</name>
    <dbReference type="NCBI Taxonomy" id="586398"/>
    <lineage>
        <taxon>Eukaryota</taxon>
        <taxon>Viridiplantae</taxon>
        <taxon>Streptophyta</taxon>
        <taxon>Embryophyta</taxon>
        <taxon>Tracheophyta</taxon>
        <taxon>Spermatophyta</taxon>
        <taxon>Magnoliopsida</taxon>
        <taxon>eudicotyledons</taxon>
        <taxon>Gunneridae</taxon>
        <taxon>Pentapetalae</taxon>
        <taxon>rosids</taxon>
        <taxon>fabids</taxon>
        <taxon>Malpighiales</taxon>
        <taxon>Linaceae</taxon>
        <taxon>Linum</taxon>
    </lineage>
</organism>
<dbReference type="Proteomes" id="UP001497516">
    <property type="component" value="Chromosome 1"/>
</dbReference>
<evidence type="ECO:0000313" key="3">
    <source>
        <dbReference type="Proteomes" id="UP001497516"/>
    </source>
</evidence>
<evidence type="ECO:0000313" key="2">
    <source>
        <dbReference type="EMBL" id="CAL1353779.1"/>
    </source>
</evidence>
<protein>
    <submittedName>
        <fullName evidence="2">Uncharacterized protein</fullName>
    </submittedName>
</protein>
<proteinExistence type="predicted"/>
<dbReference type="EMBL" id="OZ034813">
    <property type="protein sequence ID" value="CAL1353779.1"/>
    <property type="molecule type" value="Genomic_DNA"/>
</dbReference>
<accession>A0AAV2CBW0</accession>
<reference evidence="2 3" key="1">
    <citation type="submission" date="2024-04" db="EMBL/GenBank/DDBJ databases">
        <authorList>
            <person name="Fracassetti M."/>
        </authorList>
    </citation>
    <scope>NUCLEOTIDE SEQUENCE [LARGE SCALE GENOMIC DNA]</scope>
</reference>
<evidence type="ECO:0000256" key="1">
    <source>
        <dbReference type="SAM" id="MobiDB-lite"/>
    </source>
</evidence>
<name>A0AAV2CBW0_9ROSI</name>
<gene>
    <name evidence="2" type="ORF">LTRI10_LOCUS1652</name>
</gene>
<feature type="region of interest" description="Disordered" evidence="1">
    <location>
        <begin position="33"/>
        <end position="89"/>
    </location>
</feature>
<dbReference type="AlphaFoldDB" id="A0AAV2CBW0"/>